<accession>A0A540NR79</accession>
<comment type="caution">
    <text evidence="2">The sequence shown here is derived from an EMBL/GenBank/DDBJ whole genome shotgun (WGS) entry which is preliminary data.</text>
</comment>
<evidence type="ECO:0000313" key="2">
    <source>
        <dbReference type="EMBL" id="TQE13554.1"/>
    </source>
</evidence>
<sequence>MFVNTTINRDNVVTLKGSGDADQAIPIVMTQAIKRSSGRGKRRKVEEPDTQVRKEKKDKGVAVGGGKVGGASNCHNRMINLRSQLTVVVL</sequence>
<name>A0A540NR79_MALBA</name>
<dbReference type="Proteomes" id="UP000315295">
    <property type="component" value="Unassembled WGS sequence"/>
</dbReference>
<dbReference type="EMBL" id="VIEB01000010">
    <property type="protein sequence ID" value="TQE13554.1"/>
    <property type="molecule type" value="Genomic_DNA"/>
</dbReference>
<proteinExistence type="predicted"/>
<evidence type="ECO:0000313" key="3">
    <source>
        <dbReference type="Proteomes" id="UP000315295"/>
    </source>
</evidence>
<dbReference type="AlphaFoldDB" id="A0A540NR79"/>
<evidence type="ECO:0000256" key="1">
    <source>
        <dbReference type="SAM" id="MobiDB-lite"/>
    </source>
</evidence>
<gene>
    <name evidence="2" type="ORF">C1H46_000885</name>
</gene>
<feature type="region of interest" description="Disordered" evidence="1">
    <location>
        <begin position="32"/>
        <end position="69"/>
    </location>
</feature>
<keyword evidence="3" id="KW-1185">Reference proteome</keyword>
<protein>
    <submittedName>
        <fullName evidence="2">Uncharacterized protein</fullName>
    </submittedName>
</protein>
<organism evidence="2 3">
    <name type="scientific">Malus baccata</name>
    <name type="common">Siberian crab apple</name>
    <name type="synonym">Pyrus baccata</name>
    <dbReference type="NCBI Taxonomy" id="106549"/>
    <lineage>
        <taxon>Eukaryota</taxon>
        <taxon>Viridiplantae</taxon>
        <taxon>Streptophyta</taxon>
        <taxon>Embryophyta</taxon>
        <taxon>Tracheophyta</taxon>
        <taxon>Spermatophyta</taxon>
        <taxon>Magnoliopsida</taxon>
        <taxon>eudicotyledons</taxon>
        <taxon>Gunneridae</taxon>
        <taxon>Pentapetalae</taxon>
        <taxon>rosids</taxon>
        <taxon>fabids</taxon>
        <taxon>Rosales</taxon>
        <taxon>Rosaceae</taxon>
        <taxon>Amygdaloideae</taxon>
        <taxon>Maleae</taxon>
        <taxon>Malus</taxon>
    </lineage>
</organism>
<reference evidence="2 3" key="1">
    <citation type="journal article" date="2019" name="G3 (Bethesda)">
        <title>Sequencing of a Wild Apple (Malus baccata) Genome Unravels the Differences Between Cultivated and Wild Apple Species Regarding Disease Resistance and Cold Tolerance.</title>
        <authorList>
            <person name="Chen X."/>
        </authorList>
    </citation>
    <scope>NUCLEOTIDE SEQUENCE [LARGE SCALE GENOMIC DNA]</scope>
    <source>
        <strain evidence="3">cv. Shandingzi</strain>
        <tissue evidence="2">Leaves</tissue>
    </source>
</reference>
<feature type="compositionally biased region" description="Basic and acidic residues" evidence="1">
    <location>
        <begin position="44"/>
        <end position="60"/>
    </location>
</feature>